<gene>
    <name evidence="2" type="ORF">PENSTE_c029G00298</name>
</gene>
<evidence type="ECO:0000256" key="1">
    <source>
        <dbReference type="SAM" id="MobiDB-lite"/>
    </source>
</evidence>
<dbReference type="Proteomes" id="UP000191285">
    <property type="component" value="Unassembled WGS sequence"/>
</dbReference>
<evidence type="ECO:0000313" key="2">
    <source>
        <dbReference type="EMBL" id="OQE15282.1"/>
    </source>
</evidence>
<protein>
    <submittedName>
        <fullName evidence="2">Uncharacterized protein</fullName>
    </submittedName>
</protein>
<evidence type="ECO:0000313" key="3">
    <source>
        <dbReference type="Proteomes" id="UP000191285"/>
    </source>
</evidence>
<dbReference type="AlphaFoldDB" id="A0A1V6SMJ0"/>
<comment type="caution">
    <text evidence="2">The sequence shown here is derived from an EMBL/GenBank/DDBJ whole genome shotgun (WGS) entry which is preliminary data.</text>
</comment>
<name>A0A1V6SMJ0_9EURO</name>
<dbReference type="EMBL" id="MLKD01000029">
    <property type="protein sequence ID" value="OQE15282.1"/>
    <property type="molecule type" value="Genomic_DNA"/>
</dbReference>
<reference evidence="3" key="1">
    <citation type="journal article" date="2017" name="Nat. Microbiol.">
        <title>Global analysis of biosynthetic gene clusters reveals vast potential of secondary metabolite production in Penicillium species.</title>
        <authorList>
            <person name="Nielsen J.C."/>
            <person name="Grijseels S."/>
            <person name="Prigent S."/>
            <person name="Ji B."/>
            <person name="Dainat J."/>
            <person name="Nielsen K.F."/>
            <person name="Frisvad J.C."/>
            <person name="Workman M."/>
            <person name="Nielsen J."/>
        </authorList>
    </citation>
    <scope>NUCLEOTIDE SEQUENCE [LARGE SCALE GENOMIC DNA]</scope>
    <source>
        <strain evidence="3">IBT 24891</strain>
    </source>
</reference>
<feature type="region of interest" description="Disordered" evidence="1">
    <location>
        <begin position="1"/>
        <end position="22"/>
    </location>
</feature>
<organism evidence="2 3">
    <name type="scientific">Penicillium steckii</name>
    <dbReference type="NCBI Taxonomy" id="303698"/>
    <lineage>
        <taxon>Eukaryota</taxon>
        <taxon>Fungi</taxon>
        <taxon>Dikarya</taxon>
        <taxon>Ascomycota</taxon>
        <taxon>Pezizomycotina</taxon>
        <taxon>Eurotiomycetes</taxon>
        <taxon>Eurotiomycetidae</taxon>
        <taxon>Eurotiales</taxon>
        <taxon>Aspergillaceae</taxon>
        <taxon>Penicillium</taxon>
    </lineage>
</organism>
<dbReference type="OrthoDB" id="4292503at2759"/>
<sequence length="272" mass="31887">MAFPSTNITESSATPTASTTEVSPIWEEMTREFARRRDELVVKYSSVREEVMKARKDHSLECKDLTSIDQSYAEQVRNLTDSVDDLWIETLDLLRLIYNSHLDDKKVGRCFRLKVQIIRYLIEGIIESPQVKTVDYYGVLDILRTHLGRLTLDASVEWDESADKMDIVADNKYQYYNGLAATSAVYKQKLSRKVLLRDMRWFRDCWHLLNWYHPKCSCVQCIERVGELPFRKVRWGYERSEPKPLDLLSGAEILDPLESWKVEMNDRLGETY</sequence>
<accession>A0A1V6SMJ0</accession>
<feature type="compositionally biased region" description="Low complexity" evidence="1">
    <location>
        <begin position="9"/>
        <end position="22"/>
    </location>
</feature>
<proteinExistence type="predicted"/>
<keyword evidence="3" id="KW-1185">Reference proteome</keyword>